<evidence type="ECO:0000313" key="3">
    <source>
        <dbReference type="Proteomes" id="UP000009131"/>
    </source>
</evidence>
<keyword evidence="1" id="KW-0812">Transmembrane</keyword>
<dbReference type="RefSeq" id="XP_014566458.1">
    <property type="nucleotide sequence ID" value="XM_014710972.1"/>
</dbReference>
<dbReference type="InParanoid" id="G7DWN0"/>
<feature type="transmembrane region" description="Helical" evidence="1">
    <location>
        <begin position="12"/>
        <end position="33"/>
    </location>
</feature>
<reference evidence="2 3" key="1">
    <citation type="journal article" date="2011" name="J. Gen. Appl. Microbiol.">
        <title>Draft genome sequencing of the enigmatic basidiomycete Mixia osmundae.</title>
        <authorList>
            <person name="Nishida H."/>
            <person name="Nagatsuka Y."/>
            <person name="Sugiyama J."/>
        </authorList>
    </citation>
    <scope>NUCLEOTIDE SEQUENCE [LARGE SCALE GENOMIC DNA]</scope>
    <source>
        <strain evidence="3">CBS 9802 / IAM 14324 / JCM 22182 / KY 12970</strain>
    </source>
</reference>
<comment type="caution">
    <text evidence="2">The sequence shown here is derived from an EMBL/GenBank/DDBJ whole genome shotgun (WGS) entry which is preliminary data.</text>
</comment>
<evidence type="ECO:0000256" key="1">
    <source>
        <dbReference type="SAM" id="Phobius"/>
    </source>
</evidence>
<dbReference type="EMBL" id="BABT02000053">
    <property type="protein sequence ID" value="GAA94990.1"/>
    <property type="molecule type" value="Genomic_DNA"/>
</dbReference>
<sequence length="246" mass="27280">MSIGCERVRLHLWFAMLSSTVVITMRHVLIVAFPPTSSSRDLCMTFPRVDPTVDDRRQRRDRPFDSPSMTIILARLSFFTVSAVRRLKALALALTIAKIAVRAAPRVPETRNRCLGFETCIVSCVSPDGIVNAGYSSAPLVALTSLAYRPSPVSIAKCGSFGTLKIKQDPTIVSPRLICNVDGSSSSPSERKYRMEGLWSMPFADSGSFARKVARRQCDTRSEWRKQQYYILAVPLSTISQSILTS</sequence>
<name>G7DWN0_MIXOS</name>
<dbReference type="AlphaFoldDB" id="G7DWN0"/>
<proteinExistence type="predicted"/>
<evidence type="ECO:0000313" key="2">
    <source>
        <dbReference type="EMBL" id="GAA94990.1"/>
    </source>
</evidence>
<gene>
    <name evidence="2" type="primary">Mo01645</name>
    <name evidence="2" type="ORF">E5Q_01645</name>
</gene>
<protein>
    <submittedName>
        <fullName evidence="2">Uncharacterized protein</fullName>
    </submittedName>
</protein>
<dbReference type="Proteomes" id="UP000009131">
    <property type="component" value="Unassembled WGS sequence"/>
</dbReference>
<organism evidence="2 3">
    <name type="scientific">Mixia osmundae (strain CBS 9802 / IAM 14324 / JCM 22182 / KY 12970)</name>
    <dbReference type="NCBI Taxonomy" id="764103"/>
    <lineage>
        <taxon>Eukaryota</taxon>
        <taxon>Fungi</taxon>
        <taxon>Dikarya</taxon>
        <taxon>Basidiomycota</taxon>
        <taxon>Pucciniomycotina</taxon>
        <taxon>Mixiomycetes</taxon>
        <taxon>Mixiales</taxon>
        <taxon>Mixiaceae</taxon>
        <taxon>Mixia</taxon>
    </lineage>
</organism>
<accession>G7DWN0</accession>
<dbReference type="HOGENOM" id="CLU_1129297_0_0_1"/>
<keyword evidence="1" id="KW-1133">Transmembrane helix</keyword>
<keyword evidence="1" id="KW-0472">Membrane</keyword>
<reference evidence="2 3" key="2">
    <citation type="journal article" date="2012" name="Open Biol.">
        <title>Characteristics of nucleosomes and linker DNA regions on the genome of the basidiomycete Mixia osmundae revealed by mono- and dinucleosome mapping.</title>
        <authorList>
            <person name="Nishida H."/>
            <person name="Kondo S."/>
            <person name="Matsumoto T."/>
            <person name="Suzuki Y."/>
            <person name="Yoshikawa H."/>
            <person name="Taylor T.D."/>
            <person name="Sugiyama J."/>
        </authorList>
    </citation>
    <scope>NUCLEOTIDE SEQUENCE [LARGE SCALE GENOMIC DNA]</scope>
    <source>
        <strain evidence="3">CBS 9802 / IAM 14324 / JCM 22182 / KY 12970</strain>
    </source>
</reference>
<keyword evidence="3" id="KW-1185">Reference proteome</keyword>